<keyword evidence="6" id="KW-1133">Transmembrane helix</keyword>
<organism evidence="8">
    <name type="scientific">Phallusia mammillata</name>
    <dbReference type="NCBI Taxonomy" id="59560"/>
    <lineage>
        <taxon>Eukaryota</taxon>
        <taxon>Metazoa</taxon>
        <taxon>Chordata</taxon>
        <taxon>Tunicata</taxon>
        <taxon>Ascidiacea</taxon>
        <taxon>Phlebobranchia</taxon>
        <taxon>Ascidiidae</taxon>
        <taxon>Phallusia</taxon>
    </lineage>
</organism>
<evidence type="ECO:0000259" key="7">
    <source>
        <dbReference type="SMART" id="SM00907"/>
    </source>
</evidence>
<name>A0A6F9DIQ1_9ASCI</name>
<evidence type="ECO:0000256" key="4">
    <source>
        <dbReference type="ARBA" id="ARBA00023136"/>
    </source>
</evidence>
<feature type="domain" description="GDNF/GAS1" evidence="7">
    <location>
        <begin position="70"/>
        <end position="150"/>
    </location>
</feature>
<dbReference type="InterPro" id="IPR016017">
    <property type="entry name" value="GDNF/GAS1"/>
</dbReference>
<evidence type="ECO:0000313" key="8">
    <source>
        <dbReference type="EMBL" id="CAB3262868.1"/>
    </source>
</evidence>
<keyword evidence="4 6" id="KW-0472">Membrane</keyword>
<evidence type="ECO:0000256" key="1">
    <source>
        <dbReference type="ARBA" id="ARBA00004236"/>
    </source>
</evidence>
<dbReference type="SMART" id="SM00907">
    <property type="entry name" value="GDNF"/>
    <property type="match status" value="1"/>
</dbReference>
<protein>
    <submittedName>
        <fullName evidence="8">Uncharacterized protein LOC100184315</fullName>
    </submittedName>
</protein>
<keyword evidence="2" id="KW-1003">Cell membrane</keyword>
<reference evidence="8" key="1">
    <citation type="submission" date="2020-04" db="EMBL/GenBank/DDBJ databases">
        <authorList>
            <person name="Neveu A P."/>
        </authorList>
    </citation>
    <scope>NUCLEOTIDE SEQUENCE</scope>
    <source>
        <tissue evidence="8">Whole embryo</tissue>
    </source>
</reference>
<keyword evidence="3" id="KW-0732">Signal</keyword>
<proteinExistence type="evidence at transcript level"/>
<dbReference type="EMBL" id="LR787006">
    <property type="protein sequence ID" value="CAB3262868.1"/>
    <property type="molecule type" value="mRNA"/>
</dbReference>
<dbReference type="InterPro" id="IPR037193">
    <property type="entry name" value="GDNF_alpha"/>
</dbReference>
<feature type="transmembrane region" description="Helical" evidence="6">
    <location>
        <begin position="263"/>
        <end position="292"/>
    </location>
</feature>
<feature type="transmembrane region" description="Helical" evidence="6">
    <location>
        <begin position="20"/>
        <end position="41"/>
    </location>
</feature>
<comment type="subcellular location">
    <subcellularLocation>
        <location evidence="1">Cell membrane</location>
    </subcellularLocation>
</comment>
<keyword evidence="6" id="KW-0812">Transmembrane</keyword>
<evidence type="ECO:0000256" key="5">
    <source>
        <dbReference type="ARBA" id="ARBA00023180"/>
    </source>
</evidence>
<accession>A0A6F9DIQ1</accession>
<evidence type="ECO:0000256" key="2">
    <source>
        <dbReference type="ARBA" id="ARBA00022475"/>
    </source>
</evidence>
<dbReference type="AlphaFoldDB" id="A0A6F9DIQ1"/>
<dbReference type="SUPFAM" id="SSF110035">
    <property type="entry name" value="GDNF receptor-like"/>
    <property type="match status" value="1"/>
</dbReference>
<sequence>MNIARIEAQTSLKKQKFAIFGSQLVWIVTYLILVTMTQVGFSTTVKGQISPFVGARGAEKPEGMISNDNCFNLVKKCHKDKQCREAFRQLNTKCAVKAGSCNAAMMDLPICAEIMDTLTARIFNLKQKCTCQRSSVRCETIHSRVYDNPCFANINFLRQRNLIPKFEDAPKKAKTTTPLTETARTVDLLETLLTTYEDYPSEETEHVTTTSPKSTTTFIAKSEEKRMFAVNDITSSRLLEEIEMTDTMDRKHPTYSSSHDDGVLLHVVAIATGVLVFLTLAVGTSLVVYFGLRRRPTDEKHQITMT</sequence>
<dbReference type="Pfam" id="PF02351">
    <property type="entry name" value="GDNF"/>
    <property type="match status" value="1"/>
</dbReference>
<evidence type="ECO:0000256" key="6">
    <source>
        <dbReference type="SAM" id="Phobius"/>
    </source>
</evidence>
<keyword evidence="5" id="KW-0325">Glycoprotein</keyword>
<evidence type="ECO:0000256" key="3">
    <source>
        <dbReference type="ARBA" id="ARBA00022729"/>
    </source>
</evidence>
<dbReference type="GO" id="GO:0005886">
    <property type="term" value="C:plasma membrane"/>
    <property type="evidence" value="ECO:0007669"/>
    <property type="project" value="UniProtKB-SubCell"/>
</dbReference>
<gene>
    <name evidence="8" type="primary">LOC100184315</name>
</gene>